<evidence type="ECO:0000313" key="2">
    <source>
        <dbReference type="Proteomes" id="UP000002630"/>
    </source>
</evidence>
<organism evidence="1 2">
    <name type="scientific">Ectocarpus siliculosus</name>
    <name type="common">Brown alga</name>
    <name type="synonym">Conferva siliculosa</name>
    <dbReference type="NCBI Taxonomy" id="2880"/>
    <lineage>
        <taxon>Eukaryota</taxon>
        <taxon>Sar</taxon>
        <taxon>Stramenopiles</taxon>
        <taxon>Ochrophyta</taxon>
        <taxon>PX clade</taxon>
        <taxon>Phaeophyceae</taxon>
        <taxon>Ectocarpales</taxon>
        <taxon>Ectocarpaceae</taxon>
        <taxon>Ectocarpus</taxon>
    </lineage>
</organism>
<dbReference type="EMBL" id="FN648531">
    <property type="protein sequence ID" value="CBJ26546.1"/>
    <property type="molecule type" value="Genomic_DNA"/>
</dbReference>
<keyword evidence="2" id="KW-1185">Reference proteome</keyword>
<reference evidence="1 2" key="1">
    <citation type="journal article" date="2010" name="Nature">
        <title>The Ectocarpus genome and the independent evolution of multicellularity in brown algae.</title>
        <authorList>
            <person name="Cock J.M."/>
            <person name="Sterck L."/>
            <person name="Rouze P."/>
            <person name="Scornet D."/>
            <person name="Allen A.E."/>
            <person name="Amoutzias G."/>
            <person name="Anthouard V."/>
            <person name="Artiguenave F."/>
            <person name="Aury J.M."/>
            <person name="Badger J.H."/>
            <person name="Beszteri B."/>
            <person name="Billiau K."/>
            <person name="Bonnet E."/>
            <person name="Bothwell J.H."/>
            <person name="Bowler C."/>
            <person name="Boyen C."/>
            <person name="Brownlee C."/>
            <person name="Carrano C.J."/>
            <person name="Charrier B."/>
            <person name="Cho G.Y."/>
            <person name="Coelho S.M."/>
            <person name="Collen J."/>
            <person name="Corre E."/>
            <person name="Da Silva C."/>
            <person name="Delage L."/>
            <person name="Delaroque N."/>
            <person name="Dittami S.M."/>
            <person name="Doulbeau S."/>
            <person name="Elias M."/>
            <person name="Farnham G."/>
            <person name="Gachon C.M."/>
            <person name="Gschloessl B."/>
            <person name="Heesch S."/>
            <person name="Jabbari K."/>
            <person name="Jubin C."/>
            <person name="Kawai H."/>
            <person name="Kimura K."/>
            <person name="Kloareg B."/>
            <person name="Kupper F.C."/>
            <person name="Lang D."/>
            <person name="Le Bail A."/>
            <person name="Leblanc C."/>
            <person name="Lerouge P."/>
            <person name="Lohr M."/>
            <person name="Lopez P.J."/>
            <person name="Martens C."/>
            <person name="Maumus F."/>
            <person name="Michel G."/>
            <person name="Miranda-Saavedra D."/>
            <person name="Morales J."/>
            <person name="Moreau H."/>
            <person name="Motomura T."/>
            <person name="Nagasato C."/>
            <person name="Napoli C.A."/>
            <person name="Nelson D.R."/>
            <person name="Nyvall-Collen P."/>
            <person name="Peters A.F."/>
            <person name="Pommier C."/>
            <person name="Potin P."/>
            <person name="Poulain J."/>
            <person name="Quesneville H."/>
            <person name="Read B."/>
            <person name="Rensing S.A."/>
            <person name="Ritter A."/>
            <person name="Rousvoal S."/>
            <person name="Samanta M."/>
            <person name="Samson G."/>
            <person name="Schroeder D.C."/>
            <person name="Segurens B."/>
            <person name="Strittmatter M."/>
            <person name="Tonon T."/>
            <person name="Tregear J.W."/>
            <person name="Valentin K."/>
            <person name="von Dassow P."/>
            <person name="Yamagishi T."/>
            <person name="Van de Peer Y."/>
            <person name="Wincker P."/>
        </authorList>
    </citation>
    <scope>NUCLEOTIDE SEQUENCE [LARGE SCALE GENOMIC DNA]</scope>
    <source>
        <strain evidence="2">Ec32 / CCAP1310/4</strain>
    </source>
</reference>
<evidence type="ECO:0000313" key="1">
    <source>
        <dbReference type="EMBL" id="CBJ26546.1"/>
    </source>
</evidence>
<dbReference type="EMBL" id="FN649750">
    <property type="protein sequence ID" value="CBJ26546.1"/>
    <property type="molecule type" value="Genomic_DNA"/>
</dbReference>
<dbReference type="InParanoid" id="D7FYA7"/>
<gene>
    <name evidence="1" type="ORF">Esi_0034_0134</name>
</gene>
<dbReference type="Proteomes" id="UP000002630">
    <property type="component" value="Linkage Group LG25"/>
</dbReference>
<dbReference type="AlphaFoldDB" id="D7FYA7"/>
<proteinExistence type="predicted"/>
<sequence length="79" mass="8750">MSVACFFSTGVLTCDRNVHQASRVVSRDPPGGELVGFEPVPKLTRGRFWHGRLRRCVVHDRVLRTAMALVVSTRCGALL</sequence>
<name>D7FYA7_ECTSI</name>
<protein>
    <submittedName>
        <fullName evidence="1">Uncharacterized protein</fullName>
    </submittedName>
</protein>
<accession>D7FYA7</accession>